<feature type="transmembrane region" description="Helical" evidence="6">
    <location>
        <begin position="143"/>
        <end position="165"/>
    </location>
</feature>
<dbReference type="InterPro" id="IPR036259">
    <property type="entry name" value="MFS_trans_sf"/>
</dbReference>
<keyword evidence="5 6" id="KW-0472">Membrane</keyword>
<name>A0ABT1W6S3_9PROT</name>
<feature type="transmembrane region" description="Helical" evidence="6">
    <location>
        <begin position="110"/>
        <end position="131"/>
    </location>
</feature>
<evidence type="ECO:0000256" key="5">
    <source>
        <dbReference type="ARBA" id="ARBA00023136"/>
    </source>
</evidence>
<evidence type="ECO:0000256" key="3">
    <source>
        <dbReference type="ARBA" id="ARBA00022692"/>
    </source>
</evidence>
<evidence type="ECO:0000256" key="4">
    <source>
        <dbReference type="ARBA" id="ARBA00022989"/>
    </source>
</evidence>
<dbReference type="CDD" id="cd17324">
    <property type="entry name" value="MFS_NepI_like"/>
    <property type="match status" value="1"/>
</dbReference>
<protein>
    <submittedName>
        <fullName evidence="8">MFS transporter</fullName>
    </submittedName>
</protein>
<keyword evidence="9" id="KW-1185">Reference proteome</keyword>
<feature type="domain" description="Major facilitator superfamily (MFS) profile" evidence="7">
    <location>
        <begin position="19"/>
        <end position="389"/>
    </location>
</feature>
<feature type="transmembrane region" description="Helical" evidence="6">
    <location>
        <begin position="336"/>
        <end position="360"/>
    </location>
</feature>
<dbReference type="EMBL" id="JAMSKV010000006">
    <property type="protein sequence ID" value="MCQ8278578.1"/>
    <property type="molecule type" value="Genomic_DNA"/>
</dbReference>
<dbReference type="PANTHER" id="PTHR43124">
    <property type="entry name" value="PURINE EFFLUX PUMP PBUE"/>
    <property type="match status" value="1"/>
</dbReference>
<accession>A0ABT1W6S3</accession>
<sequence length="399" mass="40720">MTTSHQRATAQRDVLPLSALLALAMTGFTAILTETLPAGLLPRIAAGLHVSQPLAGQLVTAYAAGSLLAAIPLVTWTQGFRRRPTLLAAIGGFLLCNAGTALCADYRLALVARFGAGVAAGLAWGLLAGYARRLVSERLQGRALAVAMAGTPVALSIGVPIGTFLGNAIGWRAAFGAMSATTVLLILWVSAAVPDFPGQAAAGRPSLARVFRTPGIRPVLLVILAWMTAHNILYTYVAPLAAPSDLQRYLDLLLLGFGISALAGIWLTGLLIDHALRRLALASLAGFALVAIVLALLPAHPAAIVFAVLLWGLSFGGAATQLQTAAGDAAGDGVDLANAMITTTWNTAIAAGGLLGGALLDRWGGVALAPAAGAFVAVALAVVLADRRHAFRPGPRAVA</sequence>
<dbReference type="Gene3D" id="1.20.1250.20">
    <property type="entry name" value="MFS general substrate transporter like domains"/>
    <property type="match status" value="1"/>
</dbReference>
<organism evidence="8 9">
    <name type="scientific">Endosaccharibacter trunci</name>
    <dbReference type="NCBI Taxonomy" id="2812733"/>
    <lineage>
        <taxon>Bacteria</taxon>
        <taxon>Pseudomonadati</taxon>
        <taxon>Pseudomonadota</taxon>
        <taxon>Alphaproteobacteria</taxon>
        <taxon>Acetobacterales</taxon>
        <taxon>Acetobacteraceae</taxon>
        <taxon>Endosaccharibacter</taxon>
    </lineage>
</organism>
<keyword evidence="3 6" id="KW-0812">Transmembrane</keyword>
<feature type="transmembrane region" description="Helical" evidence="6">
    <location>
        <begin position="215"/>
        <end position="237"/>
    </location>
</feature>
<evidence type="ECO:0000256" key="1">
    <source>
        <dbReference type="ARBA" id="ARBA00004651"/>
    </source>
</evidence>
<comment type="caution">
    <text evidence="8">The sequence shown here is derived from an EMBL/GenBank/DDBJ whole genome shotgun (WGS) entry which is preliminary data.</text>
</comment>
<feature type="transmembrane region" description="Helical" evidence="6">
    <location>
        <begin position="249"/>
        <end position="272"/>
    </location>
</feature>
<dbReference type="SUPFAM" id="SSF103473">
    <property type="entry name" value="MFS general substrate transporter"/>
    <property type="match status" value="1"/>
</dbReference>
<feature type="transmembrane region" description="Helical" evidence="6">
    <location>
        <begin position="303"/>
        <end position="324"/>
    </location>
</feature>
<reference evidence="8 9" key="1">
    <citation type="submission" date="2022-06" db="EMBL/GenBank/DDBJ databases">
        <title>Endosaccharibacter gen. nov., sp. nov., endophytic bacteria isolated from sugarcane.</title>
        <authorList>
            <person name="Pitiwittayakul N."/>
            <person name="Yukphan P."/>
            <person name="Charoenyingcharoen P."/>
            <person name="Tanasupawat S."/>
        </authorList>
    </citation>
    <scope>NUCLEOTIDE SEQUENCE [LARGE SCALE GENOMIC DNA]</scope>
    <source>
        <strain evidence="8 9">KSS8</strain>
    </source>
</reference>
<comment type="subcellular location">
    <subcellularLocation>
        <location evidence="1">Cell membrane</location>
        <topology evidence="1">Multi-pass membrane protein</topology>
    </subcellularLocation>
</comment>
<keyword evidence="2" id="KW-1003">Cell membrane</keyword>
<feature type="transmembrane region" description="Helical" evidence="6">
    <location>
        <begin position="54"/>
        <end position="74"/>
    </location>
</feature>
<dbReference type="PANTHER" id="PTHR43124:SF3">
    <property type="entry name" value="CHLORAMPHENICOL EFFLUX PUMP RV0191"/>
    <property type="match status" value="1"/>
</dbReference>
<evidence type="ECO:0000313" key="8">
    <source>
        <dbReference type="EMBL" id="MCQ8278578.1"/>
    </source>
</evidence>
<keyword evidence="4 6" id="KW-1133">Transmembrane helix</keyword>
<feature type="transmembrane region" description="Helical" evidence="6">
    <location>
        <begin position="86"/>
        <end position="104"/>
    </location>
</feature>
<evidence type="ECO:0000256" key="2">
    <source>
        <dbReference type="ARBA" id="ARBA00022475"/>
    </source>
</evidence>
<dbReference type="InterPro" id="IPR011701">
    <property type="entry name" value="MFS"/>
</dbReference>
<feature type="transmembrane region" description="Helical" evidence="6">
    <location>
        <begin position="171"/>
        <end position="194"/>
    </location>
</feature>
<evidence type="ECO:0000313" key="9">
    <source>
        <dbReference type="Proteomes" id="UP001524587"/>
    </source>
</evidence>
<dbReference type="Proteomes" id="UP001524587">
    <property type="component" value="Unassembled WGS sequence"/>
</dbReference>
<dbReference type="InterPro" id="IPR050189">
    <property type="entry name" value="MFS_Efflux_Transporters"/>
</dbReference>
<dbReference type="Pfam" id="PF07690">
    <property type="entry name" value="MFS_1"/>
    <property type="match status" value="1"/>
</dbReference>
<feature type="transmembrane region" description="Helical" evidence="6">
    <location>
        <begin position="279"/>
        <end position="297"/>
    </location>
</feature>
<gene>
    <name evidence="8" type="ORF">NFI95_08950</name>
</gene>
<evidence type="ECO:0000259" key="7">
    <source>
        <dbReference type="PROSITE" id="PS50850"/>
    </source>
</evidence>
<dbReference type="InterPro" id="IPR020846">
    <property type="entry name" value="MFS_dom"/>
</dbReference>
<dbReference type="PROSITE" id="PS50850">
    <property type="entry name" value="MFS"/>
    <property type="match status" value="1"/>
</dbReference>
<feature type="transmembrane region" description="Helical" evidence="6">
    <location>
        <begin position="366"/>
        <end position="385"/>
    </location>
</feature>
<proteinExistence type="predicted"/>
<evidence type="ECO:0000256" key="6">
    <source>
        <dbReference type="SAM" id="Phobius"/>
    </source>
</evidence>